<protein>
    <submittedName>
        <fullName evidence="2 4">Uncharacterized protein</fullName>
    </submittedName>
</protein>
<keyword evidence="3" id="KW-1185">Reference proteome</keyword>
<reference evidence="2 3" key="2">
    <citation type="submission" date="2018-11" db="EMBL/GenBank/DDBJ databases">
        <authorList>
            <consortium name="Pathogen Informatics"/>
        </authorList>
    </citation>
    <scope>NUCLEOTIDE SEQUENCE [LARGE SCALE GENOMIC DNA]</scope>
</reference>
<name>A0A183EIB8_9BILA</name>
<dbReference type="WBParaSite" id="GPUH_0002073401-mRNA-1">
    <property type="protein sequence ID" value="GPUH_0002073401-mRNA-1"/>
    <property type="gene ID" value="GPUH_0002073401"/>
</dbReference>
<organism evidence="4">
    <name type="scientific">Gongylonema pulchrum</name>
    <dbReference type="NCBI Taxonomy" id="637853"/>
    <lineage>
        <taxon>Eukaryota</taxon>
        <taxon>Metazoa</taxon>
        <taxon>Ecdysozoa</taxon>
        <taxon>Nematoda</taxon>
        <taxon>Chromadorea</taxon>
        <taxon>Rhabditida</taxon>
        <taxon>Spirurina</taxon>
        <taxon>Spiruromorpha</taxon>
        <taxon>Spiruroidea</taxon>
        <taxon>Gongylonematidae</taxon>
        <taxon>Gongylonema</taxon>
    </lineage>
</organism>
<gene>
    <name evidence="2" type="ORF">GPUH_LOCUS20708</name>
</gene>
<dbReference type="Proteomes" id="UP000271098">
    <property type="component" value="Unassembled WGS sequence"/>
</dbReference>
<dbReference type="AlphaFoldDB" id="A0A183EIB8"/>
<evidence type="ECO:0000256" key="1">
    <source>
        <dbReference type="SAM" id="Phobius"/>
    </source>
</evidence>
<keyword evidence="1" id="KW-1133">Transmembrane helix</keyword>
<proteinExistence type="predicted"/>
<evidence type="ECO:0000313" key="2">
    <source>
        <dbReference type="EMBL" id="VDN36614.1"/>
    </source>
</evidence>
<feature type="transmembrane region" description="Helical" evidence="1">
    <location>
        <begin position="98"/>
        <end position="118"/>
    </location>
</feature>
<evidence type="ECO:0000313" key="4">
    <source>
        <dbReference type="WBParaSite" id="GPUH_0002073401-mRNA-1"/>
    </source>
</evidence>
<evidence type="ECO:0000313" key="3">
    <source>
        <dbReference type="Proteomes" id="UP000271098"/>
    </source>
</evidence>
<accession>A0A183EIB8</accession>
<dbReference type="EMBL" id="UYRT01090950">
    <property type="protein sequence ID" value="VDN36614.1"/>
    <property type="molecule type" value="Genomic_DNA"/>
</dbReference>
<keyword evidence="1" id="KW-0472">Membrane</keyword>
<keyword evidence="1" id="KW-0812">Transmembrane</keyword>
<sequence length="133" mass="15594">MPKYHRILGMEKPRLLRVCRIGLPEQAKLQETRQRPPQVDVAQNYEWWSSVEVGKEDKCQVADQSSSGREEVACRSITGFWEVSRRGQFFRYVAAKSLYWDCLGMAVTRHIFGGFVLWTRRRRRRSSPTQACL</sequence>
<reference evidence="4" key="1">
    <citation type="submission" date="2016-06" db="UniProtKB">
        <authorList>
            <consortium name="WormBaseParasite"/>
        </authorList>
    </citation>
    <scope>IDENTIFICATION</scope>
</reference>